<dbReference type="Pfam" id="PF02518">
    <property type="entry name" value="HATPase_c"/>
    <property type="match status" value="1"/>
</dbReference>
<gene>
    <name evidence="7" type="ORF">H9757_12705</name>
</gene>
<evidence type="ECO:0000256" key="1">
    <source>
        <dbReference type="ARBA" id="ARBA00000085"/>
    </source>
</evidence>
<keyword evidence="4" id="KW-0808">Transferase</keyword>
<dbReference type="InterPro" id="IPR036890">
    <property type="entry name" value="HATPase_C_sf"/>
</dbReference>
<name>A0A9D2NWU1_9FIRM</name>
<evidence type="ECO:0000259" key="6">
    <source>
        <dbReference type="PROSITE" id="PS50109"/>
    </source>
</evidence>
<protein>
    <recommendedName>
        <fullName evidence="2">histidine kinase</fullName>
        <ecNumber evidence="2">2.7.13.3</ecNumber>
    </recommendedName>
</protein>
<evidence type="ECO:0000256" key="5">
    <source>
        <dbReference type="ARBA" id="ARBA00023012"/>
    </source>
</evidence>
<dbReference type="GO" id="GO:0000155">
    <property type="term" value="F:phosphorelay sensor kinase activity"/>
    <property type="evidence" value="ECO:0007669"/>
    <property type="project" value="TreeGrafter"/>
</dbReference>
<evidence type="ECO:0000256" key="4">
    <source>
        <dbReference type="ARBA" id="ARBA00022777"/>
    </source>
</evidence>
<reference evidence="7" key="2">
    <citation type="submission" date="2021-04" db="EMBL/GenBank/DDBJ databases">
        <authorList>
            <person name="Gilroy R."/>
        </authorList>
    </citation>
    <scope>NUCLEOTIDE SEQUENCE</scope>
    <source>
        <strain evidence="7">ChiGjej1B1-1692</strain>
    </source>
</reference>
<feature type="domain" description="Histidine kinase" evidence="6">
    <location>
        <begin position="1"/>
        <end position="75"/>
    </location>
</feature>
<dbReference type="InterPro" id="IPR003594">
    <property type="entry name" value="HATPase_dom"/>
</dbReference>
<keyword evidence="5" id="KW-0902">Two-component regulatory system</keyword>
<dbReference type="PRINTS" id="PR00344">
    <property type="entry name" value="BCTRLSENSOR"/>
</dbReference>
<comment type="catalytic activity">
    <reaction evidence="1">
        <text>ATP + protein L-histidine = ADP + protein N-phospho-L-histidine.</text>
        <dbReference type="EC" id="2.7.13.3"/>
    </reaction>
</comment>
<evidence type="ECO:0000256" key="3">
    <source>
        <dbReference type="ARBA" id="ARBA00022553"/>
    </source>
</evidence>
<reference evidence="7" key="1">
    <citation type="journal article" date="2021" name="PeerJ">
        <title>Extensive microbial diversity within the chicken gut microbiome revealed by metagenomics and culture.</title>
        <authorList>
            <person name="Gilroy R."/>
            <person name="Ravi A."/>
            <person name="Getino M."/>
            <person name="Pursley I."/>
            <person name="Horton D.L."/>
            <person name="Alikhan N.F."/>
            <person name="Baker D."/>
            <person name="Gharbi K."/>
            <person name="Hall N."/>
            <person name="Watson M."/>
            <person name="Adriaenssens E.M."/>
            <person name="Foster-Nyarko E."/>
            <person name="Jarju S."/>
            <person name="Secka A."/>
            <person name="Antonio M."/>
            <person name="Oren A."/>
            <person name="Chaudhuri R.R."/>
            <person name="La Ragione R."/>
            <person name="Hildebrand F."/>
            <person name="Pallen M.J."/>
        </authorList>
    </citation>
    <scope>NUCLEOTIDE SEQUENCE</scope>
    <source>
        <strain evidence="7">ChiGjej1B1-1692</strain>
    </source>
</reference>
<keyword evidence="3" id="KW-0597">Phosphoprotein</keyword>
<dbReference type="Gene3D" id="3.30.565.10">
    <property type="entry name" value="Histidine kinase-like ATPase, C-terminal domain"/>
    <property type="match status" value="1"/>
</dbReference>
<organism evidence="7 8">
    <name type="scientific">Candidatus Mediterraneibacter faecigallinarum</name>
    <dbReference type="NCBI Taxonomy" id="2838669"/>
    <lineage>
        <taxon>Bacteria</taxon>
        <taxon>Bacillati</taxon>
        <taxon>Bacillota</taxon>
        <taxon>Clostridia</taxon>
        <taxon>Lachnospirales</taxon>
        <taxon>Lachnospiraceae</taxon>
        <taxon>Mediterraneibacter</taxon>
    </lineage>
</organism>
<evidence type="ECO:0000256" key="2">
    <source>
        <dbReference type="ARBA" id="ARBA00012438"/>
    </source>
</evidence>
<evidence type="ECO:0000313" key="7">
    <source>
        <dbReference type="EMBL" id="HJC39895.1"/>
    </source>
</evidence>
<dbReference type="InterPro" id="IPR004358">
    <property type="entry name" value="Sig_transdc_His_kin-like_C"/>
</dbReference>
<proteinExistence type="predicted"/>
<dbReference type="PANTHER" id="PTHR43547:SF2">
    <property type="entry name" value="HYBRID SIGNAL TRANSDUCTION HISTIDINE KINASE C"/>
    <property type="match status" value="1"/>
</dbReference>
<accession>A0A9D2NWU1</accession>
<dbReference type="EMBL" id="DWWK01000212">
    <property type="protein sequence ID" value="HJC39895.1"/>
    <property type="molecule type" value="Genomic_DNA"/>
</dbReference>
<dbReference type="PANTHER" id="PTHR43547">
    <property type="entry name" value="TWO-COMPONENT HISTIDINE KINASE"/>
    <property type="match status" value="1"/>
</dbReference>
<sequence>SVFLVIKDNGCGISASDLPRIFEKGFTGSDRTKGSSTGMGLYLAKTLCDRLGLGLAVESQEGEITKVTVVFPKGTVHEMDGASIL</sequence>
<keyword evidence="4" id="KW-0418">Kinase</keyword>
<dbReference type="EC" id="2.7.13.3" evidence="2"/>
<feature type="non-terminal residue" evidence="7">
    <location>
        <position position="1"/>
    </location>
</feature>
<dbReference type="SUPFAM" id="SSF55874">
    <property type="entry name" value="ATPase domain of HSP90 chaperone/DNA topoisomerase II/histidine kinase"/>
    <property type="match status" value="1"/>
</dbReference>
<dbReference type="PROSITE" id="PS50109">
    <property type="entry name" value="HIS_KIN"/>
    <property type="match status" value="1"/>
</dbReference>
<evidence type="ECO:0000313" key="8">
    <source>
        <dbReference type="Proteomes" id="UP000823894"/>
    </source>
</evidence>
<comment type="caution">
    <text evidence="7">The sequence shown here is derived from an EMBL/GenBank/DDBJ whole genome shotgun (WGS) entry which is preliminary data.</text>
</comment>
<dbReference type="Proteomes" id="UP000823894">
    <property type="component" value="Unassembled WGS sequence"/>
</dbReference>
<dbReference type="AlphaFoldDB" id="A0A9D2NWU1"/>
<dbReference type="InterPro" id="IPR005467">
    <property type="entry name" value="His_kinase_dom"/>
</dbReference>